<keyword evidence="2" id="KW-0472">Membrane</keyword>
<organism evidence="5 6">
    <name type="scientific">Cyclobacterium xiamenense</name>
    <dbReference type="NCBI Taxonomy" id="1297121"/>
    <lineage>
        <taxon>Bacteria</taxon>
        <taxon>Pseudomonadati</taxon>
        <taxon>Bacteroidota</taxon>
        <taxon>Cytophagia</taxon>
        <taxon>Cytophagales</taxon>
        <taxon>Cyclobacteriaceae</taxon>
        <taxon>Cyclobacterium</taxon>
    </lineage>
</organism>
<feature type="signal peptide" evidence="4">
    <location>
        <begin position="1"/>
        <end position="20"/>
    </location>
</feature>
<protein>
    <submittedName>
        <fullName evidence="5">Outer membrane receptor proteins, mostly Fe transport</fullName>
    </submittedName>
</protein>
<dbReference type="InterPro" id="IPR008969">
    <property type="entry name" value="CarboxyPept-like_regulatory"/>
</dbReference>
<dbReference type="OrthoDB" id="9804995at2"/>
<dbReference type="RefSeq" id="WP_092178896.1">
    <property type="nucleotide sequence ID" value="NZ_FNZH01000017.1"/>
</dbReference>
<dbReference type="SUPFAM" id="SSF49464">
    <property type="entry name" value="Carboxypeptidase regulatory domain-like"/>
    <property type="match status" value="1"/>
</dbReference>
<evidence type="ECO:0000256" key="3">
    <source>
        <dbReference type="ARBA" id="ARBA00023237"/>
    </source>
</evidence>
<dbReference type="STRING" id="1416801.SAMN05192553_1177"/>
<keyword evidence="5" id="KW-0675">Receptor</keyword>
<evidence type="ECO:0000256" key="4">
    <source>
        <dbReference type="SAM" id="SignalP"/>
    </source>
</evidence>
<feature type="chain" id="PRO_5011451369" evidence="4">
    <location>
        <begin position="21"/>
        <end position="793"/>
    </location>
</feature>
<dbReference type="GO" id="GO:0009279">
    <property type="term" value="C:cell outer membrane"/>
    <property type="evidence" value="ECO:0007669"/>
    <property type="project" value="UniProtKB-SubCell"/>
</dbReference>
<evidence type="ECO:0000256" key="2">
    <source>
        <dbReference type="ARBA" id="ARBA00023136"/>
    </source>
</evidence>
<evidence type="ECO:0000313" key="5">
    <source>
        <dbReference type="EMBL" id="SEJ81557.1"/>
    </source>
</evidence>
<dbReference type="InterPro" id="IPR037066">
    <property type="entry name" value="Plug_dom_sf"/>
</dbReference>
<accession>A0A1H7BYX5</accession>
<gene>
    <name evidence="5" type="ORF">SAMN05192553_1177</name>
</gene>
<sequence>MRQKTLLLLILLGLSHWATAQDNPSYTQTVRGTVLDLVSQSPLPGASVRILGTDPLIGTATDLEGRFTLVAVPAGRASIQVSFLGYEPSTLREIPITSGKEVVLTIQLEESLEQMETVVVQAGGDSRQAQNEMATVSARGFDMEATQRFAGSRNDPARMAQNFAGVSGANDSRNDIVIRGNSPTGVLWRLEGVDIPNPNHFGAMGTTGGPVSILNSNLLDKSDFITGAFPAAYGNATAGVFDLNLRKGNAYRREHLVQMGFNGLELGTEGPLGGANGASYLLNYRYSTFALMQEIGFSAGTGAAVPYYQDFSMKVDLPTRKMGRFSLFAIGGKSNIDLLGSETDSSTTDLYSELSQNIYNRAKMGVVGLTHRQYYDTQTYGVVTLSADHSFSGNRVDSLSLENREPSPLFRNHFGLNKFRAQYELYRKVDSRNNFRAGMNYDHLQFNLRDSLYQAAEDRFRDLRNASGSSGLFQSHLQWQHRLDQRLSANIGLHYQYFVLNDARQLEPRFGLSFEQNDRNTFSFGYGLHSQLQPIPTYFLESEGPNEQSLQTNKGLDFSKSHHLVAGFRHQFSPDVHLKSEIYYQHVYDVPVEMAPSSFSLLNAGADFGLPNVDSLTNRGRGRNYGLELTLEKQFTEGSYFLATASLFDSQYRGSDGVWRNTAFNSRYVVNGLFGKEWEIGGPNRTFALDIKLTYAGGQYRTPIDLERSILENQAVYQEERAFSVKNPDYFRTDLKAVYRVNKKNLTHEWSLDIQNLTNHQNLFRQTYNPISQSIVNSYQLGIFPIPQYRLTF</sequence>
<dbReference type="Gene3D" id="2.170.130.10">
    <property type="entry name" value="TonB-dependent receptor, plug domain"/>
    <property type="match status" value="1"/>
</dbReference>
<dbReference type="EMBL" id="FNZH01000017">
    <property type="protein sequence ID" value="SEJ81557.1"/>
    <property type="molecule type" value="Genomic_DNA"/>
</dbReference>
<dbReference type="Gene3D" id="2.40.170.20">
    <property type="entry name" value="TonB-dependent receptor, beta-barrel domain"/>
    <property type="match status" value="1"/>
</dbReference>
<dbReference type="Proteomes" id="UP000199403">
    <property type="component" value="Unassembled WGS sequence"/>
</dbReference>
<evidence type="ECO:0000256" key="1">
    <source>
        <dbReference type="ARBA" id="ARBA00004442"/>
    </source>
</evidence>
<reference evidence="6" key="1">
    <citation type="submission" date="2016-10" db="EMBL/GenBank/DDBJ databases">
        <authorList>
            <person name="Varghese N."/>
            <person name="Submissions S."/>
        </authorList>
    </citation>
    <scope>NUCLEOTIDE SEQUENCE [LARGE SCALE GENOMIC DNA]</scope>
    <source>
        <strain evidence="6">IBRC-M 10761</strain>
    </source>
</reference>
<dbReference type="SUPFAM" id="SSF56935">
    <property type="entry name" value="Porins"/>
    <property type="match status" value="1"/>
</dbReference>
<dbReference type="Gene3D" id="2.60.40.1120">
    <property type="entry name" value="Carboxypeptidase-like, regulatory domain"/>
    <property type="match status" value="1"/>
</dbReference>
<keyword evidence="3" id="KW-0998">Cell outer membrane</keyword>
<dbReference type="AlphaFoldDB" id="A0A1H7BYX5"/>
<comment type="subcellular location">
    <subcellularLocation>
        <location evidence="1">Cell outer membrane</location>
    </subcellularLocation>
</comment>
<proteinExistence type="predicted"/>
<keyword evidence="4" id="KW-0732">Signal</keyword>
<dbReference type="InterPro" id="IPR036942">
    <property type="entry name" value="Beta-barrel_TonB_sf"/>
</dbReference>
<dbReference type="Pfam" id="PF13620">
    <property type="entry name" value="CarboxypepD_reg"/>
    <property type="match status" value="1"/>
</dbReference>
<keyword evidence="6" id="KW-1185">Reference proteome</keyword>
<evidence type="ECO:0000313" key="6">
    <source>
        <dbReference type="Proteomes" id="UP000199403"/>
    </source>
</evidence>
<name>A0A1H7BYX5_9BACT</name>